<keyword evidence="2" id="KW-1133">Transmembrane helix</keyword>
<reference evidence="3 4" key="1">
    <citation type="submission" date="2019-02" db="EMBL/GenBank/DDBJ databases">
        <title>Deep-cultivation of Planctomycetes and their phenomic and genomic characterization uncovers novel biology.</title>
        <authorList>
            <person name="Wiegand S."/>
            <person name="Jogler M."/>
            <person name="Boedeker C."/>
            <person name="Pinto D."/>
            <person name="Vollmers J."/>
            <person name="Rivas-Marin E."/>
            <person name="Kohn T."/>
            <person name="Peeters S.H."/>
            <person name="Heuer A."/>
            <person name="Rast P."/>
            <person name="Oberbeckmann S."/>
            <person name="Bunk B."/>
            <person name="Jeske O."/>
            <person name="Meyerdierks A."/>
            <person name="Storesund J.E."/>
            <person name="Kallscheuer N."/>
            <person name="Luecker S."/>
            <person name="Lage O.M."/>
            <person name="Pohl T."/>
            <person name="Merkel B.J."/>
            <person name="Hornburger P."/>
            <person name="Mueller R.-W."/>
            <person name="Bruemmer F."/>
            <person name="Labrenz M."/>
            <person name="Spormann A.M."/>
            <person name="Op den Camp H."/>
            <person name="Overmann J."/>
            <person name="Amann R."/>
            <person name="Jetten M.S.M."/>
            <person name="Mascher T."/>
            <person name="Medema M.H."/>
            <person name="Devos D.P."/>
            <person name="Kaster A.-K."/>
            <person name="Ovreas L."/>
            <person name="Rohde M."/>
            <person name="Galperin M.Y."/>
            <person name="Jogler C."/>
        </authorList>
    </citation>
    <scope>NUCLEOTIDE SEQUENCE [LARGE SCALE GENOMIC DNA]</scope>
    <source>
        <strain evidence="3 4">Poly30</strain>
    </source>
</reference>
<dbReference type="EMBL" id="CP036434">
    <property type="protein sequence ID" value="QDV07142.1"/>
    <property type="molecule type" value="Genomic_DNA"/>
</dbReference>
<feature type="transmembrane region" description="Helical" evidence="2">
    <location>
        <begin position="53"/>
        <end position="76"/>
    </location>
</feature>
<gene>
    <name evidence="3" type="ORF">Poly30_26610</name>
</gene>
<keyword evidence="4" id="KW-1185">Reference proteome</keyword>
<feature type="region of interest" description="Disordered" evidence="1">
    <location>
        <begin position="1"/>
        <end position="24"/>
    </location>
</feature>
<evidence type="ECO:0000256" key="2">
    <source>
        <dbReference type="SAM" id="Phobius"/>
    </source>
</evidence>
<evidence type="ECO:0000313" key="4">
    <source>
        <dbReference type="Proteomes" id="UP000320390"/>
    </source>
</evidence>
<dbReference type="AlphaFoldDB" id="A0A518ESU6"/>
<keyword evidence="2" id="KW-0812">Transmembrane</keyword>
<organism evidence="3 4">
    <name type="scientific">Saltatorellus ferox</name>
    <dbReference type="NCBI Taxonomy" id="2528018"/>
    <lineage>
        <taxon>Bacteria</taxon>
        <taxon>Pseudomonadati</taxon>
        <taxon>Planctomycetota</taxon>
        <taxon>Planctomycetia</taxon>
        <taxon>Planctomycetia incertae sedis</taxon>
        <taxon>Saltatorellus</taxon>
    </lineage>
</organism>
<name>A0A518ESU6_9BACT</name>
<evidence type="ECO:0000256" key="1">
    <source>
        <dbReference type="SAM" id="MobiDB-lite"/>
    </source>
</evidence>
<protein>
    <submittedName>
        <fullName evidence="3">Uncharacterized protein</fullName>
    </submittedName>
</protein>
<evidence type="ECO:0000313" key="3">
    <source>
        <dbReference type="EMBL" id="QDV07142.1"/>
    </source>
</evidence>
<accession>A0A518ESU6</accession>
<dbReference type="Proteomes" id="UP000320390">
    <property type="component" value="Chromosome"/>
</dbReference>
<sequence>MSPSLEAPVDPAGPSISGSSGRDPAWPQRAWLVAGLLVGWAGAFISGESPWESLWQLPAAGAAATLVLVLVAWGLARVTRS</sequence>
<keyword evidence="2" id="KW-0472">Membrane</keyword>
<proteinExistence type="predicted"/>